<proteinExistence type="predicted"/>
<dbReference type="AlphaFoldDB" id="A0A699L2W1"/>
<keyword evidence="7" id="KW-0547">Nucleotide-binding</keyword>
<dbReference type="GO" id="GO:0004386">
    <property type="term" value="F:helicase activity"/>
    <property type="evidence" value="ECO:0007669"/>
    <property type="project" value="UniProtKB-KW"/>
</dbReference>
<feature type="compositionally biased region" description="Basic and acidic residues" evidence="5">
    <location>
        <begin position="252"/>
        <end position="267"/>
    </location>
</feature>
<dbReference type="Pfam" id="PF00076">
    <property type="entry name" value="RRM_1"/>
    <property type="match status" value="1"/>
</dbReference>
<feature type="compositionally biased region" description="Acidic residues" evidence="5">
    <location>
        <begin position="199"/>
        <end position="213"/>
    </location>
</feature>
<keyword evidence="7" id="KW-0347">Helicase</keyword>
<dbReference type="GO" id="GO:0005681">
    <property type="term" value="C:spliceosomal complex"/>
    <property type="evidence" value="ECO:0007669"/>
    <property type="project" value="UniProtKB-KW"/>
</dbReference>
<dbReference type="EMBL" id="BKCJ010561862">
    <property type="protein sequence ID" value="GFB14500.1"/>
    <property type="molecule type" value="Genomic_DNA"/>
</dbReference>
<evidence type="ECO:0000256" key="3">
    <source>
        <dbReference type="ARBA" id="ARBA00023187"/>
    </source>
</evidence>
<keyword evidence="3" id="KW-0508">mRNA splicing</keyword>
<evidence type="ECO:0000256" key="5">
    <source>
        <dbReference type="SAM" id="MobiDB-lite"/>
    </source>
</evidence>
<dbReference type="GO" id="GO:0006397">
    <property type="term" value="P:mRNA processing"/>
    <property type="evidence" value="ECO:0007669"/>
    <property type="project" value="UniProtKB-KW"/>
</dbReference>
<keyword evidence="2" id="KW-0747">Spliceosome</keyword>
<gene>
    <name evidence="7" type="ORF">Tci_686471</name>
</gene>
<feature type="region of interest" description="Disordered" evidence="5">
    <location>
        <begin position="284"/>
        <end position="316"/>
    </location>
</feature>
<accession>A0A699L2W1</accession>
<dbReference type="InterPro" id="IPR050907">
    <property type="entry name" value="SRSF"/>
</dbReference>
<evidence type="ECO:0000259" key="6">
    <source>
        <dbReference type="PROSITE" id="PS50102"/>
    </source>
</evidence>
<dbReference type="InterPro" id="IPR000504">
    <property type="entry name" value="RRM_dom"/>
</dbReference>
<evidence type="ECO:0000256" key="1">
    <source>
        <dbReference type="ARBA" id="ARBA00022664"/>
    </source>
</evidence>
<feature type="region of interest" description="Disordered" evidence="5">
    <location>
        <begin position="199"/>
        <end position="267"/>
    </location>
</feature>
<dbReference type="InterPro" id="IPR012677">
    <property type="entry name" value="Nucleotide-bd_a/b_plait_sf"/>
</dbReference>
<feature type="domain" description="RRM" evidence="6">
    <location>
        <begin position="14"/>
        <end position="102"/>
    </location>
</feature>
<dbReference type="GO" id="GO:0016787">
    <property type="term" value="F:hydrolase activity"/>
    <property type="evidence" value="ECO:0007669"/>
    <property type="project" value="UniProtKB-KW"/>
</dbReference>
<keyword evidence="7" id="KW-0067">ATP-binding</keyword>
<feature type="compositionally biased region" description="Basic and acidic residues" evidence="5">
    <location>
        <begin position="306"/>
        <end position="316"/>
    </location>
</feature>
<keyword evidence="4" id="KW-0694">RNA-binding</keyword>
<feature type="compositionally biased region" description="Polar residues" evidence="5">
    <location>
        <begin position="219"/>
        <end position="251"/>
    </location>
</feature>
<dbReference type="SMART" id="SM00360">
    <property type="entry name" value="RRM"/>
    <property type="match status" value="1"/>
</dbReference>
<dbReference type="CDD" id="cd00590">
    <property type="entry name" value="RRM_SF"/>
    <property type="match status" value="1"/>
</dbReference>
<organism evidence="7">
    <name type="scientific">Tanacetum cinerariifolium</name>
    <name type="common">Dalmatian daisy</name>
    <name type="synonym">Chrysanthemum cinerariifolium</name>
    <dbReference type="NCBI Taxonomy" id="118510"/>
    <lineage>
        <taxon>Eukaryota</taxon>
        <taxon>Viridiplantae</taxon>
        <taxon>Streptophyta</taxon>
        <taxon>Embryophyta</taxon>
        <taxon>Tracheophyta</taxon>
        <taxon>Spermatophyta</taxon>
        <taxon>Magnoliopsida</taxon>
        <taxon>eudicotyledons</taxon>
        <taxon>Gunneridae</taxon>
        <taxon>Pentapetalae</taxon>
        <taxon>asterids</taxon>
        <taxon>campanulids</taxon>
        <taxon>Asterales</taxon>
        <taxon>Asteraceae</taxon>
        <taxon>Asteroideae</taxon>
        <taxon>Anthemideae</taxon>
        <taxon>Anthemidinae</taxon>
        <taxon>Tanacetum</taxon>
    </lineage>
</organism>
<reference evidence="7" key="1">
    <citation type="journal article" date="2019" name="Sci. Rep.">
        <title>Draft genome of Tanacetum cinerariifolium, the natural source of mosquito coil.</title>
        <authorList>
            <person name="Yamashiro T."/>
            <person name="Shiraishi A."/>
            <person name="Satake H."/>
            <person name="Nakayama K."/>
        </authorList>
    </citation>
    <scope>NUCLEOTIDE SEQUENCE</scope>
</reference>
<dbReference type="GO" id="GO:0005524">
    <property type="term" value="F:ATP binding"/>
    <property type="evidence" value="ECO:0007669"/>
    <property type="project" value="UniProtKB-KW"/>
</dbReference>
<dbReference type="Gene3D" id="3.30.70.330">
    <property type="match status" value="1"/>
</dbReference>
<dbReference type="SUPFAM" id="SSF54928">
    <property type="entry name" value="RNA-binding domain, RBD"/>
    <property type="match status" value="1"/>
</dbReference>
<dbReference type="GO" id="GO:0008380">
    <property type="term" value="P:RNA splicing"/>
    <property type="evidence" value="ECO:0007669"/>
    <property type="project" value="UniProtKB-KW"/>
</dbReference>
<protein>
    <submittedName>
        <fullName evidence="7">UvrD-like helicase, ATP-binding domain, P-loop containing nucleoside triphosphate hydrolase</fullName>
    </submittedName>
</protein>
<keyword evidence="1" id="KW-0507">mRNA processing</keyword>
<dbReference type="PANTHER" id="PTHR23147">
    <property type="entry name" value="SERINE/ARGININE RICH SPLICING FACTOR"/>
    <property type="match status" value="1"/>
</dbReference>
<sequence>MTRSKEDHVHRISKSVFVTNFPDNFGLRDLWDLCEVYGKVVDVFIPNRKSKAGKRFAFVRFIRVVDMDRLIGNLCTLWVGRFHLHANVVRYERPIKSSTSKRVTAEKPPSSFNRRPSGSAFLSWWFMGDDGSKNEKIKRKMLQHTGVNSWFHDLLAATHDRVINEGIVWVDIEGPSLNLWSSASYSEIGQKWGNVMDIEESPESGYNSEDDSFLDNVNYPDTPQHDNANSTGESDNEGVSDTIFCDNSQSPCHDRHDENETTQHSEDPFGFYKLLKKPINNPVVEDATSLSHPPGFTPHVSQQEARNADSDHQQEI</sequence>
<keyword evidence="7" id="KW-0378">Hydrolase</keyword>
<evidence type="ECO:0000256" key="4">
    <source>
        <dbReference type="PROSITE-ProRule" id="PRU00176"/>
    </source>
</evidence>
<evidence type="ECO:0000256" key="2">
    <source>
        <dbReference type="ARBA" id="ARBA00022728"/>
    </source>
</evidence>
<evidence type="ECO:0000313" key="7">
    <source>
        <dbReference type="EMBL" id="GFB14500.1"/>
    </source>
</evidence>
<dbReference type="GO" id="GO:0003723">
    <property type="term" value="F:RNA binding"/>
    <property type="evidence" value="ECO:0007669"/>
    <property type="project" value="UniProtKB-UniRule"/>
</dbReference>
<name>A0A699L2W1_TANCI</name>
<dbReference type="PROSITE" id="PS50102">
    <property type="entry name" value="RRM"/>
    <property type="match status" value="1"/>
</dbReference>
<dbReference type="InterPro" id="IPR035979">
    <property type="entry name" value="RBD_domain_sf"/>
</dbReference>
<comment type="caution">
    <text evidence="7">The sequence shown here is derived from an EMBL/GenBank/DDBJ whole genome shotgun (WGS) entry which is preliminary data.</text>
</comment>